<reference evidence="1" key="1">
    <citation type="journal article" date="2021" name="PeerJ">
        <title>Extensive microbial diversity within the chicken gut microbiome revealed by metagenomics and culture.</title>
        <authorList>
            <person name="Gilroy R."/>
            <person name="Ravi A."/>
            <person name="Getino M."/>
            <person name="Pursley I."/>
            <person name="Horton D.L."/>
            <person name="Alikhan N.F."/>
            <person name="Baker D."/>
            <person name="Gharbi K."/>
            <person name="Hall N."/>
            <person name="Watson M."/>
            <person name="Adriaenssens E.M."/>
            <person name="Foster-Nyarko E."/>
            <person name="Jarju S."/>
            <person name="Secka A."/>
            <person name="Antonio M."/>
            <person name="Oren A."/>
            <person name="Chaudhuri R.R."/>
            <person name="La Ragione R."/>
            <person name="Hildebrand F."/>
            <person name="Pallen M.J."/>
        </authorList>
    </citation>
    <scope>NUCLEOTIDE SEQUENCE</scope>
    <source>
        <strain evidence="1">CHK169-4300</strain>
    </source>
</reference>
<proteinExistence type="predicted"/>
<protein>
    <submittedName>
        <fullName evidence="1">Uncharacterized protein</fullName>
    </submittedName>
</protein>
<organism evidence="1 2">
    <name type="scientific">Candidatus Atopostipes pullistercoris</name>
    <dbReference type="NCBI Taxonomy" id="2838467"/>
    <lineage>
        <taxon>Bacteria</taxon>
        <taxon>Bacillati</taxon>
        <taxon>Bacillota</taxon>
        <taxon>Bacilli</taxon>
        <taxon>Lactobacillales</taxon>
        <taxon>Carnobacteriaceae</taxon>
        <taxon>Atopostipes</taxon>
    </lineage>
</organism>
<gene>
    <name evidence="1" type="ORF">H9808_08445</name>
</gene>
<dbReference type="AlphaFoldDB" id="A0A9D2G239"/>
<accession>A0A9D2G239</accession>
<sequence>MKEDDIMVTRQDLNRIIVEKVKQSNHDMRETTVVIQGGEIIQKDGKATTKKPNKPFRNSYQAKNDFVAAGLRVVMKDYFRSKHTVFEHNGALIVRKSEHDYAIKVSKLKFSVEAKEQATANPTTNQVISLINSLDGLYVVGNDNNSITVSTYACQQYVIRITKKKDRVSQAQ</sequence>
<reference evidence="1" key="2">
    <citation type="submission" date="2021-04" db="EMBL/GenBank/DDBJ databases">
        <authorList>
            <person name="Gilroy R."/>
        </authorList>
    </citation>
    <scope>NUCLEOTIDE SEQUENCE</scope>
    <source>
        <strain evidence="1">CHK169-4300</strain>
    </source>
</reference>
<name>A0A9D2G239_9LACT</name>
<evidence type="ECO:0000313" key="1">
    <source>
        <dbReference type="EMBL" id="HIZ71773.1"/>
    </source>
</evidence>
<comment type="caution">
    <text evidence="1">The sequence shown here is derived from an EMBL/GenBank/DDBJ whole genome shotgun (WGS) entry which is preliminary data.</text>
</comment>
<dbReference type="Proteomes" id="UP000824106">
    <property type="component" value="Unassembled WGS sequence"/>
</dbReference>
<dbReference type="EMBL" id="DXAZ01000141">
    <property type="protein sequence ID" value="HIZ71773.1"/>
    <property type="molecule type" value="Genomic_DNA"/>
</dbReference>
<evidence type="ECO:0000313" key="2">
    <source>
        <dbReference type="Proteomes" id="UP000824106"/>
    </source>
</evidence>